<evidence type="ECO:0000313" key="1">
    <source>
        <dbReference type="EMBL" id="GMG99205.1"/>
    </source>
</evidence>
<reference evidence="1" key="1">
    <citation type="submission" date="2023-05" db="EMBL/GenBank/DDBJ databases">
        <title>Nepenthes gracilis genome sequencing.</title>
        <authorList>
            <person name="Fukushima K."/>
        </authorList>
    </citation>
    <scope>NUCLEOTIDE SEQUENCE</scope>
    <source>
        <strain evidence="1">SING2019-196</strain>
    </source>
</reference>
<gene>
    <name evidence="1" type="ORF">Nepgr_001045</name>
</gene>
<dbReference type="AlphaFoldDB" id="A0AAD3P480"/>
<organism evidence="1 2">
    <name type="scientific">Nepenthes gracilis</name>
    <name type="common">Slender pitcher plant</name>
    <dbReference type="NCBI Taxonomy" id="150966"/>
    <lineage>
        <taxon>Eukaryota</taxon>
        <taxon>Viridiplantae</taxon>
        <taxon>Streptophyta</taxon>
        <taxon>Embryophyta</taxon>
        <taxon>Tracheophyta</taxon>
        <taxon>Spermatophyta</taxon>
        <taxon>Magnoliopsida</taxon>
        <taxon>eudicotyledons</taxon>
        <taxon>Gunneridae</taxon>
        <taxon>Pentapetalae</taxon>
        <taxon>Caryophyllales</taxon>
        <taxon>Nepenthaceae</taxon>
        <taxon>Nepenthes</taxon>
    </lineage>
</organism>
<protein>
    <submittedName>
        <fullName evidence="1">Uncharacterized protein</fullName>
    </submittedName>
</protein>
<dbReference type="EMBL" id="BSYO01000001">
    <property type="protein sequence ID" value="GMG99205.1"/>
    <property type="molecule type" value="Genomic_DNA"/>
</dbReference>
<accession>A0AAD3P480</accession>
<dbReference type="Proteomes" id="UP001279734">
    <property type="component" value="Unassembled WGS sequence"/>
</dbReference>
<keyword evidence="2" id="KW-1185">Reference proteome</keyword>
<comment type="caution">
    <text evidence="1">The sequence shown here is derived from an EMBL/GenBank/DDBJ whole genome shotgun (WGS) entry which is preliminary data.</text>
</comment>
<proteinExistence type="predicted"/>
<sequence>MVVKELGTLNMAFVPENEKSLELNVYPFKIPGTALAMYNVDEPIRAFMASSIVYGTFKGVASLFEYQKYNFSRSMMASLQEYSNRYMKRSGNKSLKNNRYGMSIDCLITWLLMRLKVMEDMFGLARTMLEMSKVIYLLKASSPWA</sequence>
<evidence type="ECO:0000313" key="2">
    <source>
        <dbReference type="Proteomes" id="UP001279734"/>
    </source>
</evidence>
<name>A0AAD3P480_NEPGR</name>